<dbReference type="InParanoid" id="A0A1S0TG51"/>
<dbReference type="GO" id="GO:0006979">
    <property type="term" value="P:response to oxidative stress"/>
    <property type="evidence" value="ECO:0007669"/>
    <property type="project" value="InterPro"/>
</dbReference>
<dbReference type="InterPro" id="IPR010255">
    <property type="entry name" value="Haem_peroxidase_sf"/>
</dbReference>
<evidence type="ECO:0000256" key="4">
    <source>
        <dbReference type="ARBA" id="ARBA00023180"/>
    </source>
</evidence>
<reference evidence="5" key="1">
    <citation type="submission" date="2012-04" db="EMBL/GenBank/DDBJ databases">
        <title>The Genome Sequence of Loa loa.</title>
        <authorList>
            <consortium name="The Broad Institute Genome Sequencing Platform"/>
            <consortium name="Broad Institute Genome Sequencing Center for Infectious Disease"/>
            <person name="Nutman T.B."/>
            <person name="Fink D.L."/>
            <person name="Russ C."/>
            <person name="Young S."/>
            <person name="Zeng Q."/>
            <person name="Gargeya S."/>
            <person name="Alvarado L."/>
            <person name="Berlin A."/>
            <person name="Chapman S.B."/>
            <person name="Chen Z."/>
            <person name="Freedman E."/>
            <person name="Gellesch M."/>
            <person name="Goldberg J."/>
            <person name="Griggs A."/>
            <person name="Gujja S."/>
            <person name="Heilman E.R."/>
            <person name="Heiman D."/>
            <person name="Howarth C."/>
            <person name="Mehta T."/>
            <person name="Neiman D."/>
            <person name="Pearson M."/>
            <person name="Roberts A."/>
            <person name="Saif S."/>
            <person name="Shea T."/>
            <person name="Shenoy N."/>
            <person name="Sisk P."/>
            <person name="Stolte C."/>
            <person name="Sykes S."/>
            <person name="White J."/>
            <person name="Yandava C."/>
            <person name="Haas B."/>
            <person name="Henn M.R."/>
            <person name="Nusbaum C."/>
            <person name="Birren B."/>
        </authorList>
    </citation>
    <scope>NUCLEOTIDE SEQUENCE [LARGE SCALE GENOMIC DNA]</scope>
</reference>
<gene>
    <name evidence="5" type="ORF">LOAG_15492</name>
</gene>
<dbReference type="PANTHER" id="PTHR11475:SF4">
    <property type="entry name" value="CHORION PEROXIDASE"/>
    <property type="match status" value="1"/>
</dbReference>
<dbReference type="KEGG" id="loa:LOAG_15492"/>
<dbReference type="RefSeq" id="XP_003151030.1">
    <property type="nucleotide sequence ID" value="XM_003150982.1"/>
</dbReference>
<evidence type="ECO:0000256" key="3">
    <source>
        <dbReference type="ARBA" id="ARBA00022559"/>
    </source>
</evidence>
<dbReference type="OMA" id="CETGDSM"/>
<dbReference type="OrthoDB" id="823504at2759"/>
<dbReference type="PROSITE" id="PS50292">
    <property type="entry name" value="PEROXIDASE_3"/>
    <property type="match status" value="1"/>
</dbReference>
<dbReference type="GO" id="GO:0005576">
    <property type="term" value="C:extracellular region"/>
    <property type="evidence" value="ECO:0007669"/>
    <property type="project" value="UniProtKB-SubCell"/>
</dbReference>
<sequence>NIDLYVGGLLEDPLEGAFIGPTLACIISEQFRRLRNGDRFYYENPEILTSFQIDEIKKLSLARIICDAGENIRQIPLQAFNQSGALDLVSCDRISSPNWNLWKDDQK</sequence>
<evidence type="ECO:0008006" key="6">
    <source>
        <dbReference type="Google" id="ProtNLM"/>
    </source>
</evidence>
<protein>
    <recommendedName>
        <fullName evidence="6">Peroxidase</fullName>
    </recommendedName>
</protein>
<dbReference type="Pfam" id="PF03098">
    <property type="entry name" value="An_peroxidase"/>
    <property type="match status" value="1"/>
</dbReference>
<accession>A0A1S0TG51</accession>
<evidence type="ECO:0000256" key="1">
    <source>
        <dbReference type="ARBA" id="ARBA00004613"/>
    </source>
</evidence>
<dbReference type="PANTHER" id="PTHR11475">
    <property type="entry name" value="OXIDASE/PEROXIDASE"/>
    <property type="match status" value="1"/>
</dbReference>
<dbReference type="GO" id="GO:0004601">
    <property type="term" value="F:peroxidase activity"/>
    <property type="evidence" value="ECO:0007669"/>
    <property type="project" value="UniProtKB-KW"/>
</dbReference>
<evidence type="ECO:0000313" key="5">
    <source>
        <dbReference type="EMBL" id="EFO13039.1"/>
    </source>
</evidence>
<keyword evidence="3" id="KW-0560">Oxidoreductase</keyword>
<comment type="subcellular location">
    <subcellularLocation>
        <location evidence="1">Secreted</location>
    </subcellularLocation>
</comment>
<dbReference type="Gene3D" id="1.10.640.10">
    <property type="entry name" value="Haem peroxidase domain superfamily, animal type"/>
    <property type="match status" value="1"/>
</dbReference>
<dbReference type="GO" id="GO:0020037">
    <property type="term" value="F:heme binding"/>
    <property type="evidence" value="ECO:0007669"/>
    <property type="project" value="InterPro"/>
</dbReference>
<feature type="non-terminal residue" evidence="5">
    <location>
        <position position="1"/>
    </location>
</feature>
<dbReference type="EMBL" id="JH714125">
    <property type="protein sequence ID" value="EFO13039.1"/>
    <property type="molecule type" value="Genomic_DNA"/>
</dbReference>
<proteinExistence type="predicted"/>
<dbReference type="GeneID" id="9952983"/>
<evidence type="ECO:0000256" key="2">
    <source>
        <dbReference type="ARBA" id="ARBA00022525"/>
    </source>
</evidence>
<dbReference type="AlphaFoldDB" id="A0A1S0TG51"/>
<dbReference type="CTD" id="9952983"/>
<name>A0A1S0TG51_LOALO</name>
<dbReference type="SUPFAM" id="SSF48113">
    <property type="entry name" value="Heme-dependent peroxidases"/>
    <property type="match status" value="1"/>
</dbReference>
<organism evidence="5">
    <name type="scientific">Loa loa</name>
    <name type="common">Eye worm</name>
    <name type="synonym">Filaria loa</name>
    <dbReference type="NCBI Taxonomy" id="7209"/>
    <lineage>
        <taxon>Eukaryota</taxon>
        <taxon>Metazoa</taxon>
        <taxon>Ecdysozoa</taxon>
        <taxon>Nematoda</taxon>
        <taxon>Chromadorea</taxon>
        <taxon>Rhabditida</taxon>
        <taxon>Spirurina</taxon>
        <taxon>Spiruromorpha</taxon>
        <taxon>Filarioidea</taxon>
        <taxon>Onchocercidae</taxon>
        <taxon>Loa</taxon>
    </lineage>
</organism>
<dbReference type="InterPro" id="IPR019791">
    <property type="entry name" value="Haem_peroxidase_animal"/>
</dbReference>
<dbReference type="InterPro" id="IPR037120">
    <property type="entry name" value="Haem_peroxidase_sf_animal"/>
</dbReference>
<keyword evidence="3" id="KW-0575">Peroxidase</keyword>
<keyword evidence="2" id="KW-0964">Secreted</keyword>
<keyword evidence="4" id="KW-0325">Glycoprotein</keyword>